<keyword evidence="5" id="KW-0393">Immunoglobulin domain</keyword>
<proteinExistence type="inferred from homology"/>
<dbReference type="InParanoid" id="A0A6P8H4H4"/>
<feature type="domain" description="EGF-like" evidence="8">
    <location>
        <begin position="174"/>
        <end position="219"/>
    </location>
</feature>
<organism evidence="10 11">
    <name type="scientific">Actinia tenebrosa</name>
    <name type="common">Australian red waratah sea anemone</name>
    <dbReference type="NCBI Taxonomy" id="6105"/>
    <lineage>
        <taxon>Eukaryota</taxon>
        <taxon>Metazoa</taxon>
        <taxon>Cnidaria</taxon>
        <taxon>Anthozoa</taxon>
        <taxon>Hexacorallia</taxon>
        <taxon>Actiniaria</taxon>
        <taxon>Actiniidae</taxon>
        <taxon>Actinia</taxon>
    </lineage>
</organism>
<dbReference type="InterPro" id="IPR036179">
    <property type="entry name" value="Ig-like_dom_sf"/>
</dbReference>
<dbReference type="AlphaFoldDB" id="A0A6P8H4H4"/>
<evidence type="ECO:0000313" key="10">
    <source>
        <dbReference type="Proteomes" id="UP000515163"/>
    </source>
</evidence>
<dbReference type="GO" id="GO:0008046">
    <property type="term" value="F:axon guidance receptor activity"/>
    <property type="evidence" value="ECO:0007669"/>
    <property type="project" value="TreeGrafter"/>
</dbReference>
<dbReference type="SMART" id="SM00179">
    <property type="entry name" value="EGF_CA"/>
    <property type="match status" value="1"/>
</dbReference>
<dbReference type="KEGG" id="aten:116287883"/>
<dbReference type="SUPFAM" id="SSF48726">
    <property type="entry name" value="Immunoglobulin"/>
    <property type="match status" value="2"/>
</dbReference>
<dbReference type="PROSITE" id="PS50026">
    <property type="entry name" value="EGF_3"/>
    <property type="match status" value="1"/>
</dbReference>
<evidence type="ECO:0000256" key="2">
    <source>
        <dbReference type="ARBA" id="ARBA00022536"/>
    </source>
</evidence>
<dbReference type="GO" id="GO:0030424">
    <property type="term" value="C:axon"/>
    <property type="evidence" value="ECO:0007669"/>
    <property type="project" value="TreeGrafter"/>
</dbReference>
<dbReference type="GO" id="GO:0043025">
    <property type="term" value="C:neuronal cell body"/>
    <property type="evidence" value="ECO:0007669"/>
    <property type="project" value="TreeGrafter"/>
</dbReference>
<dbReference type="InterPro" id="IPR007110">
    <property type="entry name" value="Ig-like_dom"/>
</dbReference>
<dbReference type="GO" id="GO:0005509">
    <property type="term" value="F:calcium ion binding"/>
    <property type="evidence" value="ECO:0007669"/>
    <property type="project" value="InterPro"/>
</dbReference>
<evidence type="ECO:0000256" key="6">
    <source>
        <dbReference type="PROSITE-ProRule" id="PRU00076"/>
    </source>
</evidence>
<dbReference type="GO" id="GO:0007156">
    <property type="term" value="P:homophilic cell adhesion via plasma membrane adhesion molecules"/>
    <property type="evidence" value="ECO:0007669"/>
    <property type="project" value="TreeGrafter"/>
</dbReference>
<reference evidence="11" key="1">
    <citation type="submission" date="2025-08" db="UniProtKB">
        <authorList>
            <consortium name="RefSeq"/>
        </authorList>
    </citation>
    <scope>IDENTIFICATION</scope>
    <source>
        <tissue evidence="11">Tentacle</tissue>
    </source>
</reference>
<dbReference type="Pfam" id="PF00047">
    <property type="entry name" value="ig"/>
    <property type="match status" value="1"/>
</dbReference>
<keyword evidence="2 6" id="KW-0245">EGF-like domain</keyword>
<dbReference type="InterPro" id="IPR000152">
    <property type="entry name" value="EGF-type_Asp/Asn_hydroxyl_site"/>
</dbReference>
<evidence type="ECO:0000259" key="9">
    <source>
        <dbReference type="PROSITE" id="PS50835"/>
    </source>
</evidence>
<dbReference type="InterPro" id="IPR013783">
    <property type="entry name" value="Ig-like_fold"/>
</dbReference>
<dbReference type="PROSITE" id="PS50835">
    <property type="entry name" value="IG_LIKE"/>
    <property type="match status" value="2"/>
</dbReference>
<dbReference type="PROSITE" id="PS00010">
    <property type="entry name" value="ASX_HYDROXYL"/>
    <property type="match status" value="1"/>
</dbReference>
<dbReference type="InterPro" id="IPR049883">
    <property type="entry name" value="NOTCH1_EGF-like"/>
</dbReference>
<dbReference type="InterPro" id="IPR003598">
    <property type="entry name" value="Ig_sub2"/>
</dbReference>
<dbReference type="Pfam" id="PF07679">
    <property type="entry name" value="I-set"/>
    <property type="match status" value="1"/>
</dbReference>
<evidence type="ECO:0000313" key="11">
    <source>
        <dbReference type="RefSeq" id="XP_031550448.1"/>
    </source>
</evidence>
<dbReference type="PANTHER" id="PTHR45080">
    <property type="entry name" value="CONTACTIN 5"/>
    <property type="match status" value="1"/>
</dbReference>
<dbReference type="Pfam" id="PF07645">
    <property type="entry name" value="EGF_CA"/>
    <property type="match status" value="1"/>
</dbReference>
<dbReference type="SMART" id="SM00409">
    <property type="entry name" value="IG"/>
    <property type="match status" value="2"/>
</dbReference>
<keyword evidence="10" id="KW-1185">Reference proteome</keyword>
<dbReference type="Gene3D" id="2.60.40.10">
    <property type="entry name" value="Immunoglobulins"/>
    <property type="match status" value="2"/>
</dbReference>
<dbReference type="PANTHER" id="PTHR45080:SF8">
    <property type="entry name" value="IG-LIKE DOMAIN-CONTAINING PROTEIN"/>
    <property type="match status" value="1"/>
</dbReference>
<dbReference type="FunFam" id="2.60.40.10:FF:000032">
    <property type="entry name" value="palladin isoform X1"/>
    <property type="match status" value="1"/>
</dbReference>
<dbReference type="GO" id="GO:0005886">
    <property type="term" value="C:plasma membrane"/>
    <property type="evidence" value="ECO:0007669"/>
    <property type="project" value="TreeGrafter"/>
</dbReference>
<dbReference type="InterPro" id="IPR013151">
    <property type="entry name" value="Immunoglobulin_dom"/>
</dbReference>
<dbReference type="InterPro" id="IPR003599">
    <property type="entry name" value="Ig_sub"/>
</dbReference>
<dbReference type="InterPro" id="IPR013098">
    <property type="entry name" value="Ig_I-set"/>
</dbReference>
<name>A0A6P8H4H4_ACTTE</name>
<evidence type="ECO:0000256" key="3">
    <source>
        <dbReference type="ARBA" id="ARBA00022729"/>
    </source>
</evidence>
<evidence type="ECO:0000256" key="5">
    <source>
        <dbReference type="ARBA" id="ARBA00023319"/>
    </source>
</evidence>
<keyword evidence="3 7" id="KW-0732">Signal</keyword>
<dbReference type="Proteomes" id="UP000515163">
    <property type="component" value="Unplaced"/>
</dbReference>
<protein>
    <submittedName>
        <fullName evidence="11">Hemicentin-2-like isoform X1</fullName>
    </submittedName>
</protein>
<dbReference type="Gene3D" id="2.10.25.10">
    <property type="entry name" value="Laminin"/>
    <property type="match status" value="1"/>
</dbReference>
<dbReference type="CDD" id="cd00054">
    <property type="entry name" value="EGF_CA"/>
    <property type="match status" value="1"/>
</dbReference>
<evidence type="ECO:0000256" key="1">
    <source>
        <dbReference type="ARBA" id="ARBA00006373"/>
    </source>
</evidence>
<dbReference type="PROSITE" id="PS01187">
    <property type="entry name" value="EGF_CA"/>
    <property type="match status" value="1"/>
</dbReference>
<keyword evidence="4" id="KW-1015">Disulfide bond</keyword>
<dbReference type="InterPro" id="IPR001881">
    <property type="entry name" value="EGF-like_Ca-bd_dom"/>
</dbReference>
<dbReference type="RefSeq" id="XP_031550448.1">
    <property type="nucleotide sequence ID" value="XM_031694588.1"/>
</dbReference>
<dbReference type="InterPro" id="IPR000742">
    <property type="entry name" value="EGF"/>
</dbReference>
<feature type="domain" description="Ig-like" evidence="9">
    <location>
        <begin position="223"/>
        <end position="321"/>
    </location>
</feature>
<accession>A0A6P8H4H4</accession>
<comment type="caution">
    <text evidence="6">Lacks conserved residue(s) required for the propagation of feature annotation.</text>
</comment>
<dbReference type="SMART" id="SM00408">
    <property type="entry name" value="IGc2"/>
    <property type="match status" value="2"/>
</dbReference>
<dbReference type="GeneID" id="116287883"/>
<dbReference type="GO" id="GO:0050808">
    <property type="term" value="P:synapse organization"/>
    <property type="evidence" value="ECO:0007669"/>
    <property type="project" value="TreeGrafter"/>
</dbReference>
<feature type="signal peptide" evidence="7">
    <location>
        <begin position="1"/>
        <end position="20"/>
    </location>
</feature>
<gene>
    <name evidence="11" type="primary">LOC116287883</name>
</gene>
<sequence>MMVKRILILLLCGFLGSTCAFWQSTINTGLEGMRRAECQSIARSQLKNQFKSYCKVGRITVIGLDVGRGLFRLPNNQLSFNGNVLRTSDVTFMTEQDGYGSIVAKFNGAVLKCSGHGAMKQKTCVIPRANRPWSGQITVTVFGTGGYNPSTSYYMRGTPVCLNSGYDGDNCDTDINECEKYKDKRLCQWQNGCVNTLGSYRCTCPAGFKVSVKDFRLCDPDPPQIYSKPVTLTAMFGATTVLPCQHKAQPLAIVKWQLGSRVIAIKQANGATQTINDAKLTVRQDGGLVIKSVAYGDAGDFFCVVLNIRFLASVKHTLKVESVPLMDVQHLISGNYTKQHAYHVGDNVTIDCQVIAMPVPVISWTKNSQALQTTQRLKVTQTKIEDAPLQIAGALQSRLEIIGVQTSDAGTYTCNATNTHGVTSKAISVSITQ</sequence>
<evidence type="ECO:0000256" key="7">
    <source>
        <dbReference type="SAM" id="SignalP"/>
    </source>
</evidence>
<evidence type="ECO:0000256" key="4">
    <source>
        <dbReference type="ARBA" id="ARBA00023157"/>
    </source>
</evidence>
<dbReference type="InterPro" id="IPR018097">
    <property type="entry name" value="EGF_Ca-bd_CS"/>
</dbReference>
<dbReference type="InterPro" id="IPR050958">
    <property type="entry name" value="Cell_Adh-Cytoskel_Orgn"/>
</dbReference>
<dbReference type="OrthoDB" id="5985519at2759"/>
<evidence type="ECO:0000259" key="8">
    <source>
        <dbReference type="PROSITE" id="PS50026"/>
    </source>
</evidence>
<feature type="domain" description="Ig-like" evidence="9">
    <location>
        <begin position="324"/>
        <end position="430"/>
    </location>
</feature>
<feature type="chain" id="PRO_5027583520" evidence="7">
    <location>
        <begin position="21"/>
        <end position="433"/>
    </location>
</feature>
<dbReference type="SUPFAM" id="SSF57196">
    <property type="entry name" value="EGF/Laminin"/>
    <property type="match status" value="1"/>
</dbReference>
<comment type="similarity">
    <text evidence="1">Belongs to the EGF domain peptide family.</text>
</comment>